<reference evidence="1" key="1">
    <citation type="submission" date="2020-03" db="EMBL/GenBank/DDBJ databases">
        <authorList>
            <person name="Weist P."/>
        </authorList>
    </citation>
    <scope>NUCLEOTIDE SEQUENCE</scope>
</reference>
<accession>A0A9N7W180</accession>
<organism evidence="1 2">
    <name type="scientific">Pleuronectes platessa</name>
    <name type="common">European plaice</name>
    <dbReference type="NCBI Taxonomy" id="8262"/>
    <lineage>
        <taxon>Eukaryota</taxon>
        <taxon>Metazoa</taxon>
        <taxon>Chordata</taxon>
        <taxon>Craniata</taxon>
        <taxon>Vertebrata</taxon>
        <taxon>Euteleostomi</taxon>
        <taxon>Actinopterygii</taxon>
        <taxon>Neopterygii</taxon>
        <taxon>Teleostei</taxon>
        <taxon>Neoteleostei</taxon>
        <taxon>Acanthomorphata</taxon>
        <taxon>Carangaria</taxon>
        <taxon>Pleuronectiformes</taxon>
        <taxon>Pleuronectoidei</taxon>
        <taxon>Pleuronectidae</taxon>
        <taxon>Pleuronectes</taxon>
    </lineage>
</organism>
<proteinExistence type="predicted"/>
<evidence type="ECO:0000313" key="1">
    <source>
        <dbReference type="EMBL" id="CAB1458967.1"/>
    </source>
</evidence>
<evidence type="ECO:0000313" key="2">
    <source>
        <dbReference type="Proteomes" id="UP001153269"/>
    </source>
</evidence>
<protein>
    <submittedName>
        <fullName evidence="1">Uncharacterized protein</fullName>
    </submittedName>
</protein>
<keyword evidence="2" id="KW-1185">Reference proteome</keyword>
<gene>
    <name evidence="1" type="ORF">PLEPLA_LOCUS46802</name>
</gene>
<dbReference type="Proteomes" id="UP001153269">
    <property type="component" value="Unassembled WGS sequence"/>
</dbReference>
<name>A0A9N7W180_PLEPL</name>
<dbReference type="AlphaFoldDB" id="A0A9N7W180"/>
<comment type="caution">
    <text evidence="1">The sequence shown here is derived from an EMBL/GenBank/DDBJ whole genome shotgun (WGS) entry which is preliminary data.</text>
</comment>
<sequence length="66" mass="7365">MSGFRPLKGAQQALISLTLFKALPFVPFSVGTPCRQETLLEPLQTTASFNLLFPFLARRLGRRARS</sequence>
<dbReference type="EMBL" id="CADEAL010004411">
    <property type="protein sequence ID" value="CAB1458967.1"/>
    <property type="molecule type" value="Genomic_DNA"/>
</dbReference>
<feature type="non-terminal residue" evidence="1">
    <location>
        <position position="66"/>
    </location>
</feature>